<gene>
    <name evidence="9" type="ORF">H7F53_15135</name>
</gene>
<evidence type="ECO:0000256" key="7">
    <source>
        <dbReference type="ARBA" id="ARBA00023225"/>
    </source>
</evidence>
<keyword evidence="6" id="KW-0653">Protein transport</keyword>
<keyword evidence="4" id="KW-0813">Transport</keyword>
<dbReference type="InterPro" id="IPR018035">
    <property type="entry name" value="Flagellar_FliH/T3SS_HrpE"/>
</dbReference>
<dbReference type="EMBL" id="JACLAX010000020">
    <property type="protein sequence ID" value="MBC2670484.1"/>
    <property type="molecule type" value="Genomic_DNA"/>
</dbReference>
<reference evidence="9 10" key="1">
    <citation type="submission" date="2020-08" db="EMBL/GenBank/DDBJ databases">
        <title>The genome sequence of type strain Novosphingobium piscinae KCTC 42194.</title>
        <authorList>
            <person name="Liu Y."/>
        </authorList>
    </citation>
    <scope>NUCLEOTIDE SEQUENCE [LARGE SCALE GENOMIC DNA]</scope>
    <source>
        <strain evidence="9 10">KCTC 42194</strain>
    </source>
</reference>
<evidence type="ECO:0000256" key="4">
    <source>
        <dbReference type="ARBA" id="ARBA00022448"/>
    </source>
</evidence>
<dbReference type="Proteomes" id="UP000551327">
    <property type="component" value="Unassembled WGS sequence"/>
</dbReference>
<evidence type="ECO:0000256" key="5">
    <source>
        <dbReference type="ARBA" id="ARBA00022795"/>
    </source>
</evidence>
<proteinExistence type="inferred from homology"/>
<dbReference type="GO" id="GO:0015031">
    <property type="term" value="P:protein transport"/>
    <property type="evidence" value="ECO:0007669"/>
    <property type="project" value="UniProtKB-KW"/>
</dbReference>
<evidence type="ECO:0000256" key="1">
    <source>
        <dbReference type="ARBA" id="ARBA00003041"/>
    </source>
</evidence>
<comment type="function">
    <text evidence="1">Needed for flagellar regrowth and assembly.</text>
</comment>
<organism evidence="9 10">
    <name type="scientific">Novosphingobium piscinae</name>
    <dbReference type="NCBI Taxonomy" id="1507448"/>
    <lineage>
        <taxon>Bacteria</taxon>
        <taxon>Pseudomonadati</taxon>
        <taxon>Pseudomonadota</taxon>
        <taxon>Alphaproteobacteria</taxon>
        <taxon>Sphingomonadales</taxon>
        <taxon>Sphingomonadaceae</taxon>
        <taxon>Novosphingobium</taxon>
    </lineage>
</organism>
<dbReference type="AlphaFoldDB" id="A0A7X1KR70"/>
<name>A0A7X1KR70_9SPHN</name>
<evidence type="ECO:0000313" key="9">
    <source>
        <dbReference type="EMBL" id="MBC2670484.1"/>
    </source>
</evidence>
<feature type="domain" description="Flagellar assembly protein FliH/Type III secretion system HrpE" evidence="8">
    <location>
        <begin position="83"/>
        <end position="176"/>
    </location>
</feature>
<evidence type="ECO:0000259" key="8">
    <source>
        <dbReference type="Pfam" id="PF02108"/>
    </source>
</evidence>
<dbReference type="InterPro" id="IPR051472">
    <property type="entry name" value="T3SS_Stator/FliH"/>
</dbReference>
<dbReference type="GO" id="GO:0044781">
    <property type="term" value="P:bacterial-type flagellum organization"/>
    <property type="evidence" value="ECO:0007669"/>
    <property type="project" value="UniProtKB-KW"/>
</dbReference>
<evidence type="ECO:0000256" key="2">
    <source>
        <dbReference type="ARBA" id="ARBA00006602"/>
    </source>
</evidence>
<comment type="caution">
    <text evidence="9">The sequence shown here is derived from an EMBL/GenBank/DDBJ whole genome shotgun (WGS) entry which is preliminary data.</text>
</comment>
<dbReference type="Pfam" id="PF02108">
    <property type="entry name" value="FliH"/>
    <property type="match status" value="1"/>
</dbReference>
<keyword evidence="10" id="KW-1185">Reference proteome</keyword>
<dbReference type="PANTHER" id="PTHR34982">
    <property type="entry name" value="YOP PROTEINS TRANSLOCATION PROTEIN L"/>
    <property type="match status" value="1"/>
</dbReference>
<keyword evidence="7" id="KW-1006">Bacterial flagellum protein export</keyword>
<accession>A0A7X1KR70</accession>
<dbReference type="RefSeq" id="WP_185680343.1">
    <property type="nucleotide sequence ID" value="NZ_JACLAX010000020.1"/>
</dbReference>
<evidence type="ECO:0000256" key="3">
    <source>
        <dbReference type="ARBA" id="ARBA00016507"/>
    </source>
</evidence>
<protein>
    <recommendedName>
        <fullName evidence="3">Flagellar assembly protein FliH</fullName>
    </recommendedName>
</protein>
<dbReference type="GO" id="GO:0005829">
    <property type="term" value="C:cytosol"/>
    <property type="evidence" value="ECO:0007669"/>
    <property type="project" value="TreeGrafter"/>
</dbReference>
<sequence length="194" mass="20833">MSSLAALTGAPAEDGFRQDSRFAPALAAPAAAPAPVESEDPVALAWAEGYAKGAEDAMAQAAEQMAAEAEARAALEFSFARFDAELAEALRQRLQDTVMALCEATLVPYAHDHAALTARVERAVAMLARADDERVIRLHPEDLALIETRLPQDWKFTPDPALERGALRVETQNGGVEDGPAQWRRALAEAFHAC</sequence>
<evidence type="ECO:0000313" key="10">
    <source>
        <dbReference type="Proteomes" id="UP000551327"/>
    </source>
</evidence>
<keyword evidence="5" id="KW-1005">Bacterial flagellum biogenesis</keyword>
<comment type="similarity">
    <text evidence="2">Belongs to the FliH family.</text>
</comment>
<dbReference type="PANTHER" id="PTHR34982:SF1">
    <property type="entry name" value="FLAGELLAR ASSEMBLY PROTEIN FLIH"/>
    <property type="match status" value="1"/>
</dbReference>
<evidence type="ECO:0000256" key="6">
    <source>
        <dbReference type="ARBA" id="ARBA00022927"/>
    </source>
</evidence>